<proteinExistence type="predicted"/>
<evidence type="ECO:0000256" key="1">
    <source>
        <dbReference type="SAM" id="Coils"/>
    </source>
</evidence>
<dbReference type="Proteomes" id="UP000054279">
    <property type="component" value="Unassembled WGS sequence"/>
</dbReference>
<dbReference type="OrthoDB" id="3249298at2759"/>
<gene>
    <name evidence="3" type="ORF">M422DRAFT_35365</name>
</gene>
<keyword evidence="4" id="KW-1185">Reference proteome</keyword>
<name>A0A0C9V969_SPHS4</name>
<dbReference type="EMBL" id="KN837207">
    <property type="protein sequence ID" value="KIJ33841.1"/>
    <property type="molecule type" value="Genomic_DNA"/>
</dbReference>
<feature type="region of interest" description="Disordered" evidence="2">
    <location>
        <begin position="111"/>
        <end position="133"/>
    </location>
</feature>
<feature type="coiled-coil region" evidence="1">
    <location>
        <begin position="180"/>
        <end position="207"/>
    </location>
</feature>
<keyword evidence="1" id="KW-0175">Coiled coil</keyword>
<dbReference type="Gene3D" id="3.60.130.30">
    <property type="match status" value="1"/>
</dbReference>
<accession>A0A0C9V969</accession>
<reference evidence="3 4" key="1">
    <citation type="submission" date="2014-06" db="EMBL/GenBank/DDBJ databases">
        <title>Evolutionary Origins and Diversification of the Mycorrhizal Mutualists.</title>
        <authorList>
            <consortium name="DOE Joint Genome Institute"/>
            <consortium name="Mycorrhizal Genomics Consortium"/>
            <person name="Kohler A."/>
            <person name="Kuo A."/>
            <person name="Nagy L.G."/>
            <person name="Floudas D."/>
            <person name="Copeland A."/>
            <person name="Barry K.W."/>
            <person name="Cichocki N."/>
            <person name="Veneault-Fourrey C."/>
            <person name="LaButti K."/>
            <person name="Lindquist E.A."/>
            <person name="Lipzen A."/>
            <person name="Lundell T."/>
            <person name="Morin E."/>
            <person name="Murat C."/>
            <person name="Riley R."/>
            <person name="Ohm R."/>
            <person name="Sun H."/>
            <person name="Tunlid A."/>
            <person name="Henrissat B."/>
            <person name="Grigoriev I.V."/>
            <person name="Hibbett D.S."/>
            <person name="Martin F."/>
        </authorList>
    </citation>
    <scope>NUCLEOTIDE SEQUENCE [LARGE SCALE GENOMIC DNA]</scope>
    <source>
        <strain evidence="3 4">SS14</strain>
    </source>
</reference>
<evidence type="ECO:0000313" key="4">
    <source>
        <dbReference type="Proteomes" id="UP000054279"/>
    </source>
</evidence>
<organism evidence="3 4">
    <name type="scientific">Sphaerobolus stellatus (strain SS14)</name>
    <dbReference type="NCBI Taxonomy" id="990650"/>
    <lineage>
        <taxon>Eukaryota</taxon>
        <taxon>Fungi</taxon>
        <taxon>Dikarya</taxon>
        <taxon>Basidiomycota</taxon>
        <taxon>Agaricomycotina</taxon>
        <taxon>Agaricomycetes</taxon>
        <taxon>Phallomycetidae</taxon>
        <taxon>Geastrales</taxon>
        <taxon>Sphaerobolaceae</taxon>
        <taxon>Sphaerobolus</taxon>
    </lineage>
</organism>
<protein>
    <submittedName>
        <fullName evidence="3">Uncharacterized protein</fullName>
    </submittedName>
</protein>
<evidence type="ECO:0000256" key="2">
    <source>
        <dbReference type="SAM" id="MobiDB-lite"/>
    </source>
</evidence>
<dbReference type="HOGENOM" id="CLU_459400_0_0_1"/>
<evidence type="ECO:0000313" key="3">
    <source>
        <dbReference type="EMBL" id="KIJ33841.1"/>
    </source>
</evidence>
<dbReference type="AlphaFoldDB" id="A0A0C9V969"/>
<sequence>MYNVQEAAASCEGLEENSRPLKGSVDIDVNVDIQEEPEDLNAVFDHVLVVDDGKDYSLYDHFALGHSLCEDDGVSRIYKTCPGCSLDKFEDDLMKNPKALLKDFGCDLGSELSDPPTSTRDHAPPPPKPSLPSICLTHPICSPPGHSHSASPPCHNPDPMPKSLPAIVVAHSRQKTPRRLSAHQEAKKEVRRLKHILEQELAKLAAHPNNHGDFTVSPPAAFSMHSEPTGETSSSKHKNLHRSPLKQEAAALQSAINLVKHRFSKILDEAKHIHADQEHNQFAKRPRSQAKVREFVKTLGKTLAPYPDNCNLFVSPNPNLPHLVGRPLYLIMCFASLIPASVCKALWSAWLALKTAGIQMVKSNANRSTEPQLHTGIWGHYKQFPYVLRETLLQTPAGEKALDELMRIVGAEVVPRLKTLLAKHDPTVLERQRRAYEYIYTFKHIRKAIKERPAIDMGGLFFTLAIKEGGSQIPHLDWLDHPGIYAFVLAVGPGWTGGELCFPQLGKKIKTYPGMVIAFQARYLAHFAGESTGQRLVITCFSDQFTVARALKMFGDVVIIN</sequence>